<dbReference type="Proteomes" id="UP000029120">
    <property type="component" value="Chromosome 5"/>
</dbReference>
<organism evidence="2 3">
    <name type="scientific">Arabis alpina</name>
    <name type="common">Alpine rock-cress</name>
    <dbReference type="NCBI Taxonomy" id="50452"/>
    <lineage>
        <taxon>Eukaryota</taxon>
        <taxon>Viridiplantae</taxon>
        <taxon>Streptophyta</taxon>
        <taxon>Embryophyta</taxon>
        <taxon>Tracheophyta</taxon>
        <taxon>Spermatophyta</taxon>
        <taxon>Magnoliopsida</taxon>
        <taxon>eudicotyledons</taxon>
        <taxon>Gunneridae</taxon>
        <taxon>Pentapetalae</taxon>
        <taxon>rosids</taxon>
        <taxon>malvids</taxon>
        <taxon>Brassicales</taxon>
        <taxon>Brassicaceae</taxon>
        <taxon>Arabideae</taxon>
        <taxon>Arabis</taxon>
    </lineage>
</organism>
<name>A0A087GV67_ARAAL</name>
<dbReference type="EMBL" id="CM002873">
    <property type="protein sequence ID" value="KFK33769.1"/>
    <property type="molecule type" value="Genomic_DNA"/>
</dbReference>
<dbReference type="Gramene" id="KFK33769">
    <property type="protein sequence ID" value="KFK33769"/>
    <property type="gene ID" value="AALP_AA5G057700"/>
</dbReference>
<feature type="compositionally biased region" description="Pro residues" evidence="1">
    <location>
        <begin position="94"/>
        <end position="104"/>
    </location>
</feature>
<dbReference type="AlphaFoldDB" id="A0A087GV67"/>
<proteinExistence type="predicted"/>
<sequence length="248" mass="27314">MDLRLRYSISAAGMSLLRGPCSTKTILVASPLPPLHLRRFRSGKIYLNREGALQISSLDESKTFSPVKEVMISSATTTTQLPSKHLFYHRPPEMPEPPDPPDPASTPSLLSTNPPTSPRCTGGLLASTVMLVTRHEGCSGDALKPTSQFDNRWSSRSPQTVSTLPCSLPVLLPRLCSHTYSLNHHHCATLSPPALWPCAHGDKLQRAAQPCLLRAKPDLKPPHLLLWRCPLFHRTVHRRQSSSTVTTS</sequence>
<evidence type="ECO:0000313" key="3">
    <source>
        <dbReference type="Proteomes" id="UP000029120"/>
    </source>
</evidence>
<accession>A0A087GV67</accession>
<evidence type="ECO:0000256" key="1">
    <source>
        <dbReference type="SAM" id="MobiDB-lite"/>
    </source>
</evidence>
<feature type="region of interest" description="Disordered" evidence="1">
    <location>
        <begin position="87"/>
        <end position="119"/>
    </location>
</feature>
<gene>
    <name evidence="2" type="ordered locus">AALP_Aa5g057700</name>
</gene>
<keyword evidence="3" id="KW-1185">Reference proteome</keyword>
<protein>
    <submittedName>
        <fullName evidence="2">Uncharacterized protein</fullName>
    </submittedName>
</protein>
<reference evidence="3" key="1">
    <citation type="journal article" date="2015" name="Nat. Plants">
        <title>Genome expansion of Arabis alpina linked with retrotransposition and reduced symmetric DNA methylation.</title>
        <authorList>
            <person name="Willing E.M."/>
            <person name="Rawat V."/>
            <person name="Mandakova T."/>
            <person name="Maumus F."/>
            <person name="James G.V."/>
            <person name="Nordstroem K.J."/>
            <person name="Becker C."/>
            <person name="Warthmann N."/>
            <person name="Chica C."/>
            <person name="Szarzynska B."/>
            <person name="Zytnicki M."/>
            <person name="Albani M.C."/>
            <person name="Kiefer C."/>
            <person name="Bergonzi S."/>
            <person name="Castaings L."/>
            <person name="Mateos J.L."/>
            <person name="Berns M.C."/>
            <person name="Bujdoso N."/>
            <person name="Piofczyk T."/>
            <person name="de Lorenzo L."/>
            <person name="Barrero-Sicilia C."/>
            <person name="Mateos I."/>
            <person name="Piednoel M."/>
            <person name="Hagmann J."/>
            <person name="Chen-Min-Tao R."/>
            <person name="Iglesias-Fernandez R."/>
            <person name="Schuster S.C."/>
            <person name="Alonso-Blanco C."/>
            <person name="Roudier F."/>
            <person name="Carbonero P."/>
            <person name="Paz-Ares J."/>
            <person name="Davis S.J."/>
            <person name="Pecinka A."/>
            <person name="Quesneville H."/>
            <person name="Colot V."/>
            <person name="Lysak M.A."/>
            <person name="Weigel D."/>
            <person name="Coupland G."/>
            <person name="Schneeberger K."/>
        </authorList>
    </citation>
    <scope>NUCLEOTIDE SEQUENCE [LARGE SCALE GENOMIC DNA]</scope>
    <source>
        <strain evidence="3">cv. Pajares</strain>
    </source>
</reference>
<evidence type="ECO:0000313" key="2">
    <source>
        <dbReference type="EMBL" id="KFK33769.1"/>
    </source>
</evidence>
<feature type="compositionally biased region" description="Low complexity" evidence="1">
    <location>
        <begin position="105"/>
        <end position="114"/>
    </location>
</feature>